<comment type="caution">
    <text evidence="1">The sequence shown here is derived from an EMBL/GenBank/DDBJ whole genome shotgun (WGS) entry which is preliminary data.</text>
</comment>
<dbReference type="EMBL" id="JARK01000130">
    <property type="protein sequence ID" value="EYC42493.1"/>
    <property type="molecule type" value="Genomic_DNA"/>
</dbReference>
<dbReference type="AlphaFoldDB" id="A0A016WTY8"/>
<protein>
    <submittedName>
        <fullName evidence="1">Uncharacterized protein</fullName>
    </submittedName>
</protein>
<accession>A0A016WTY8</accession>
<name>A0A016WTY8_9BILA</name>
<dbReference type="Proteomes" id="UP000024635">
    <property type="component" value="Unassembled WGS sequence"/>
</dbReference>
<reference evidence="2" key="1">
    <citation type="journal article" date="2015" name="Nat. Genet.">
        <title>The genome and transcriptome of the zoonotic hookworm Ancylostoma ceylanicum identify infection-specific gene families.</title>
        <authorList>
            <person name="Schwarz E.M."/>
            <person name="Hu Y."/>
            <person name="Antoshechkin I."/>
            <person name="Miller M.M."/>
            <person name="Sternberg P.W."/>
            <person name="Aroian R.V."/>
        </authorList>
    </citation>
    <scope>NUCLEOTIDE SEQUENCE</scope>
    <source>
        <strain evidence="2">HY135</strain>
    </source>
</reference>
<sequence length="87" mass="10603">MRFYFVDEVWNEIRFPELFQYVVRNSHRLELDNKSFEMSSASAMCNIEIYYEKLLPVRFSNNKLINSGNMFSRQVWISFHNSRKKKP</sequence>
<keyword evidence="2" id="KW-1185">Reference proteome</keyword>
<evidence type="ECO:0000313" key="2">
    <source>
        <dbReference type="Proteomes" id="UP000024635"/>
    </source>
</evidence>
<gene>
    <name evidence="1" type="primary">Acey_s0530.g3010</name>
    <name evidence="1" type="ORF">Y032_0530g3010</name>
</gene>
<proteinExistence type="predicted"/>
<organism evidence="1 2">
    <name type="scientific">Ancylostoma ceylanicum</name>
    <dbReference type="NCBI Taxonomy" id="53326"/>
    <lineage>
        <taxon>Eukaryota</taxon>
        <taxon>Metazoa</taxon>
        <taxon>Ecdysozoa</taxon>
        <taxon>Nematoda</taxon>
        <taxon>Chromadorea</taxon>
        <taxon>Rhabditida</taxon>
        <taxon>Rhabditina</taxon>
        <taxon>Rhabditomorpha</taxon>
        <taxon>Strongyloidea</taxon>
        <taxon>Ancylostomatidae</taxon>
        <taxon>Ancylostomatinae</taxon>
        <taxon>Ancylostoma</taxon>
    </lineage>
</organism>
<evidence type="ECO:0000313" key="1">
    <source>
        <dbReference type="EMBL" id="EYC42493.1"/>
    </source>
</evidence>